<evidence type="ECO:0000256" key="1">
    <source>
        <dbReference type="SAM" id="Phobius"/>
    </source>
</evidence>
<feature type="transmembrane region" description="Helical" evidence="1">
    <location>
        <begin position="21"/>
        <end position="41"/>
    </location>
</feature>
<protein>
    <recommendedName>
        <fullName evidence="4">YwiC-like family protein</fullName>
    </recommendedName>
</protein>
<proteinExistence type="predicted"/>
<dbReference type="GeneID" id="82880494"/>
<comment type="caution">
    <text evidence="2">The sequence shown here is derived from an EMBL/GenBank/DDBJ whole genome shotgun (WGS) entry which is preliminary data.</text>
</comment>
<evidence type="ECO:0008006" key="4">
    <source>
        <dbReference type="Google" id="ProtNLM"/>
    </source>
</evidence>
<reference evidence="2 3" key="1">
    <citation type="submission" date="2019-06" db="EMBL/GenBank/DDBJ databases">
        <title>Whole genome shotgun sequence of Corynebacterium flavescens NBRC 14136.</title>
        <authorList>
            <person name="Hosoyama A."/>
            <person name="Uohara A."/>
            <person name="Ohji S."/>
            <person name="Ichikawa N."/>
        </authorList>
    </citation>
    <scope>NUCLEOTIDE SEQUENCE [LARGE SCALE GENOMIC DNA]</scope>
    <source>
        <strain evidence="2 3">NBRC 14136</strain>
    </source>
</reference>
<evidence type="ECO:0000313" key="2">
    <source>
        <dbReference type="EMBL" id="GEB96814.1"/>
    </source>
</evidence>
<keyword evidence="1" id="KW-0812">Transmembrane</keyword>
<feature type="transmembrane region" description="Helical" evidence="1">
    <location>
        <begin position="169"/>
        <end position="187"/>
    </location>
</feature>
<feature type="transmembrane region" description="Helical" evidence="1">
    <location>
        <begin position="53"/>
        <end position="73"/>
    </location>
</feature>
<dbReference type="EMBL" id="BJNB01000002">
    <property type="protein sequence ID" value="GEB96814.1"/>
    <property type="molecule type" value="Genomic_DNA"/>
</dbReference>
<name>A0AB73B575_CORFL</name>
<accession>A0AB73B575</accession>
<dbReference type="Proteomes" id="UP000315353">
    <property type="component" value="Unassembled WGS sequence"/>
</dbReference>
<keyword evidence="1" id="KW-0472">Membrane</keyword>
<keyword evidence="1" id="KW-1133">Transmembrane helix</keyword>
<organism evidence="2 3">
    <name type="scientific">Corynebacterium flavescens</name>
    <dbReference type="NCBI Taxonomy" id="28028"/>
    <lineage>
        <taxon>Bacteria</taxon>
        <taxon>Bacillati</taxon>
        <taxon>Actinomycetota</taxon>
        <taxon>Actinomycetes</taxon>
        <taxon>Mycobacteriales</taxon>
        <taxon>Corynebacteriaceae</taxon>
        <taxon>Corynebacterium</taxon>
    </lineage>
</organism>
<feature type="transmembrane region" description="Helical" evidence="1">
    <location>
        <begin position="199"/>
        <end position="219"/>
    </location>
</feature>
<feature type="transmembrane region" description="Helical" evidence="1">
    <location>
        <begin position="136"/>
        <end position="157"/>
    </location>
</feature>
<dbReference type="Pfam" id="PF14256">
    <property type="entry name" value="YwiC"/>
    <property type="match status" value="1"/>
</dbReference>
<gene>
    <name evidence="2" type="primary">ywiC</name>
    <name evidence="2" type="ORF">CFL01nite_03090</name>
</gene>
<evidence type="ECO:0000313" key="3">
    <source>
        <dbReference type="Proteomes" id="UP000315353"/>
    </source>
</evidence>
<sequence>MSPKHGISPWIPNQHGAWAMLIAPAVVGTVTSITYFFTSFYSTGLSWRSPLAVFATLLAWFFGYFTFFALTLVAKARTPQRRRAYARPIYAYGPIAALAGVIVLIAHPALIVWALFFGPLMSVALWETFHGRPRSMASGISTTLASALLIPVLWMAAHHVGFSAIGKQAWISYIFLALYFSGTVPLVKSMVRERNTPGFVRLSIMIHAGALIVFLAASAISGVHITVPIILMAVVLALALLRAWWIPHDAARGNTWTAKRVGKRETPLVVAATLVTIAALW</sequence>
<dbReference type="AlphaFoldDB" id="A0AB73B575"/>
<dbReference type="RefSeq" id="WP_232315901.1">
    <property type="nucleotide sequence ID" value="NZ_BJNB01000002.1"/>
</dbReference>
<dbReference type="InterPro" id="IPR025576">
    <property type="entry name" value="YwiC"/>
</dbReference>
<feature type="transmembrane region" description="Helical" evidence="1">
    <location>
        <begin position="225"/>
        <end position="245"/>
    </location>
</feature>